<feature type="compositionally biased region" description="Polar residues" evidence="1">
    <location>
        <begin position="283"/>
        <end position="292"/>
    </location>
</feature>
<feature type="region of interest" description="Disordered" evidence="1">
    <location>
        <begin position="419"/>
        <end position="450"/>
    </location>
</feature>
<keyword evidence="4" id="KW-1185">Reference proteome</keyword>
<feature type="compositionally biased region" description="Low complexity" evidence="1">
    <location>
        <begin position="1413"/>
        <end position="1422"/>
    </location>
</feature>
<evidence type="ECO:0000313" key="4">
    <source>
        <dbReference type="Proteomes" id="UP000419144"/>
    </source>
</evidence>
<dbReference type="EMBL" id="BLBS01000029">
    <property type="protein sequence ID" value="GET88553.1"/>
    <property type="molecule type" value="Genomic_DNA"/>
</dbReference>
<feature type="compositionally biased region" description="Basic and acidic residues" evidence="1">
    <location>
        <begin position="1352"/>
        <end position="1361"/>
    </location>
</feature>
<feature type="region of interest" description="Disordered" evidence="1">
    <location>
        <begin position="579"/>
        <end position="662"/>
    </location>
</feature>
<organism evidence="3 4">
    <name type="scientific">Leishmania tarentolae</name>
    <name type="common">Sauroleishmania tarentolae</name>
    <dbReference type="NCBI Taxonomy" id="5689"/>
    <lineage>
        <taxon>Eukaryota</taxon>
        <taxon>Discoba</taxon>
        <taxon>Euglenozoa</taxon>
        <taxon>Kinetoplastea</taxon>
        <taxon>Metakinetoplastina</taxon>
        <taxon>Trypanosomatida</taxon>
        <taxon>Trypanosomatidae</taxon>
        <taxon>Leishmaniinae</taxon>
        <taxon>Leishmania</taxon>
        <taxon>lizard Leishmania</taxon>
    </lineage>
</organism>
<sequence>MMDITIGSPSSSDFSRSCSSCDYTQRLALAGDAAGGSGSNAAGLVMEVLAGSAGLDDTNDGGGHHHRHCGPADPHGGFDGYDSDRGNKEAGASRSPSSLGDGEETCRTPPSIPLSASQRSSWPFVPGSGGAAYLPPRHAPQKPPHERLHSRVEGMTRLCAAADRERGEAPAPWPSGSALFASEERRCSGDTVGVSGPRSSPPEAEGRASEPTGVAAAVPDAKWLERDEQGPSRAFARTESPSPLCCAAQTELGTADAERNAATEASLGTEVPGARCGPLGTHTLPSFSTGGSQDVVDSRPRSEHVLQLARVNNAATLLSPTAPPSTSTSAVPLSEPPPLSSAPSTSASAQQQRLRLPSRSLESASSASFSRPVGQRESLSGVGVAAPTSSDSNDGSDAYDHHCSRRQWSDFCHRAVGDVDDDDGTSSSSPGLTEANGARPPSHAPAPFHPFSFLTQTLQHACRRSQSSSDSTKERYPCETQLSDVARQALNLSKASSPASSPLASRSPSSSAPPSAQLPPRYTIDETGRDSSSNGWGSGAARRIPQHGTGTTMTEVAESPFPLATPTVGAVGCGGGGAAAVAGESPPPLPPAPRGAGDGAFSLRLSLGASHRHSKNSATGTHGVARQATASEADVANEALAGEGEARTSCERTGLPTATSPRGGVATALEVVGARCSAAPLIDDLCRAQPPPQGRALDRWRSEASVAGRAAAESAAFSSCLPAATHSPCRSATQQVAGCDDDHPLKSARGSGETAKSPLKGVVNVARWVCSTAGREADRCWTSPPAREAAEARVCVHRTNLDSRSTASAPGTAGSFCGSEPPPVVAGPLAAPPHCTSPHEVMASAALAEAAQSCASGVLAPGRQACETVSALSRTSSSRSRMRLTVITSPEQKRRSGNAEHEVGVGVTAPVDPLDRSSGARWREAGRGGKTFHVCSGDARRTEMASVQPRISPPHERAAVLRRTHPLRGASGGQCASRPGLTAVLATGASAMASLASSAGMDGANEDEEARIVARTWRPATRLEFVRADVCRPRAGDDRHNSWGAARTHRWGQGMRHSRAAPGAAAIDGALSGRQQAQPTNRIRNDAHGHVLSIEASSLSSSVSLAAEATSDVGAGTREACSAATRRAGGVSNGADRCAPSSTTLAPGYAAVYSPRMLATRVLEARKVLLGTSGAGAPAAATSVCTLGPPGTLPLQCGSRAMPAVGAAVAAAALSGGAPSWSLSSMPSPPHAHIDLRERSADDGVMPAATAHVAPWSLCLSRSPDAEESTREPTALPQQPTRGQRRLYEQPDVPASTSPYPVARRIPFGFTADTAAEAASPQAVSPSADGCLRTYHVGTASPAADASAPVPGEHRHAESGHQRAGRRLCHTPAGEPRSATASARSSPVMTRSAGVCAAGPLGHMPTVLFPTTASSSARRASSVGTAQGPHRSSPPPERHAITHGAGGGSPASERVHSTSRRFAAGPTNADQGHDAPSVRHGRPSHILAQQRLIEEEAFRRRYIGMQEDHRFAMEVAELNYQRAAEYVHLAASAGAVEALDQRSGHRDAVMTADYDGEGLVGLQGVRRDQAAMTATLSMLVKELSALSSP</sequence>
<feature type="region of interest" description="Disordered" evidence="1">
    <location>
        <begin position="56"/>
        <end position="151"/>
    </location>
</feature>
<evidence type="ECO:0000313" key="2">
    <source>
        <dbReference type="EMBL" id="GET88537.1"/>
    </source>
</evidence>
<evidence type="ECO:0000313" key="3">
    <source>
        <dbReference type="EMBL" id="GET88553.1"/>
    </source>
</evidence>
<feature type="region of interest" description="Disordered" evidence="1">
    <location>
        <begin position="164"/>
        <end position="216"/>
    </location>
</feature>
<name>A0A640KG75_LEITA</name>
<accession>A0A640KG75</accession>
<feature type="compositionally biased region" description="Low complexity" evidence="1">
    <location>
        <begin position="1377"/>
        <end position="1386"/>
    </location>
</feature>
<protein>
    <submittedName>
        <fullName evidence="3">5'a2rel-related protein</fullName>
    </submittedName>
</protein>
<feature type="region of interest" description="Disordered" evidence="1">
    <location>
        <begin position="1342"/>
        <end position="1389"/>
    </location>
</feature>
<feature type="region of interest" description="Disordered" evidence="1">
    <location>
        <begin position="255"/>
        <end position="302"/>
    </location>
</feature>
<feature type="region of interest" description="Disordered" evidence="1">
    <location>
        <begin position="493"/>
        <end position="553"/>
    </location>
</feature>
<dbReference type="VEuPathDB" id="TriTrypDB:LtaPh_2207900"/>
<feature type="region of interest" description="Disordered" evidence="1">
    <location>
        <begin position="1413"/>
        <end position="1458"/>
    </location>
</feature>
<feature type="region of interest" description="Disordered" evidence="1">
    <location>
        <begin position="1036"/>
        <end position="1055"/>
    </location>
</feature>
<gene>
    <name evidence="2" type="ORF">LtaPh_2206661</name>
    <name evidence="3" type="ORF">LtaPh_2207900</name>
</gene>
<feature type="region of interest" description="Disordered" evidence="1">
    <location>
        <begin position="317"/>
        <end position="400"/>
    </location>
</feature>
<feature type="region of interest" description="Disordered" evidence="1">
    <location>
        <begin position="1463"/>
        <end position="1482"/>
    </location>
</feature>
<dbReference type="OrthoDB" id="267920at2759"/>
<feature type="compositionally biased region" description="Low complexity" evidence="1">
    <location>
        <begin position="493"/>
        <end position="520"/>
    </location>
</feature>
<evidence type="ECO:0000256" key="1">
    <source>
        <dbReference type="SAM" id="MobiDB-lite"/>
    </source>
</evidence>
<feature type="region of interest" description="Disordered" evidence="1">
    <location>
        <begin position="1263"/>
        <end position="1300"/>
    </location>
</feature>
<dbReference type="Proteomes" id="UP000419144">
    <property type="component" value="Unassembled WGS sequence"/>
</dbReference>
<dbReference type="EMBL" id="BLBS01000029">
    <property type="protein sequence ID" value="GET88537.1"/>
    <property type="molecule type" value="Genomic_DNA"/>
</dbReference>
<proteinExistence type="predicted"/>
<comment type="caution">
    <text evidence="3">The sequence shown here is derived from an EMBL/GenBank/DDBJ whole genome shotgun (WGS) entry which is preliminary data.</text>
</comment>
<feature type="compositionally biased region" description="Low complexity" evidence="1">
    <location>
        <begin position="317"/>
        <end position="333"/>
    </location>
</feature>
<feature type="compositionally biased region" description="Low complexity" evidence="1">
    <location>
        <begin position="341"/>
        <end position="370"/>
    </location>
</feature>
<reference evidence="3 4" key="1">
    <citation type="submission" date="2019-11" db="EMBL/GenBank/DDBJ databases">
        <title>Leishmania tarentolae CDS.</title>
        <authorList>
            <person name="Goto Y."/>
            <person name="Yamagishi J."/>
        </authorList>
    </citation>
    <scope>NUCLEOTIDE SEQUENCE [LARGE SCALE GENOMIC DNA]</scope>
    <source>
        <strain evidence="3 4">Parrot Tar II</strain>
    </source>
</reference>